<proteinExistence type="predicted"/>
<name>A0A5K3FXK8_MESCO</name>
<organism evidence="2">
    <name type="scientific">Mesocestoides corti</name>
    <name type="common">Flatworm</name>
    <dbReference type="NCBI Taxonomy" id="53468"/>
    <lineage>
        <taxon>Eukaryota</taxon>
        <taxon>Metazoa</taxon>
        <taxon>Spiralia</taxon>
        <taxon>Lophotrochozoa</taxon>
        <taxon>Platyhelminthes</taxon>
        <taxon>Cestoda</taxon>
        <taxon>Eucestoda</taxon>
        <taxon>Cyclophyllidea</taxon>
        <taxon>Mesocestoididae</taxon>
        <taxon>Mesocestoides</taxon>
    </lineage>
</organism>
<dbReference type="AlphaFoldDB" id="A0A5K3FXK8"/>
<reference evidence="2" key="1">
    <citation type="submission" date="2019-11" db="UniProtKB">
        <authorList>
            <consortium name="WormBaseParasite"/>
        </authorList>
    </citation>
    <scope>IDENTIFICATION</scope>
</reference>
<feature type="signal peptide" evidence="1">
    <location>
        <begin position="1"/>
        <end position="22"/>
    </location>
</feature>
<protein>
    <submittedName>
        <fullName evidence="2">Secreted protein</fullName>
    </submittedName>
</protein>
<dbReference type="WBParaSite" id="MCU_012439-RA">
    <property type="protein sequence ID" value="MCU_012439-RA"/>
    <property type="gene ID" value="MCU_012439"/>
</dbReference>
<evidence type="ECO:0000313" key="2">
    <source>
        <dbReference type="WBParaSite" id="MCU_012439-RA"/>
    </source>
</evidence>
<evidence type="ECO:0000256" key="1">
    <source>
        <dbReference type="SAM" id="SignalP"/>
    </source>
</evidence>
<feature type="chain" id="PRO_5024274984" evidence="1">
    <location>
        <begin position="23"/>
        <end position="63"/>
    </location>
</feature>
<keyword evidence="1" id="KW-0732">Signal</keyword>
<accession>A0A5K3FXK8</accession>
<sequence length="63" mass="6680">MVTGSGGTWITWARVLMRGTQASHLCHASVQTKVVAPEARGSTFCYCFSVTHDTTTSTSSSSP</sequence>